<dbReference type="Proteomes" id="UP000008871">
    <property type="component" value="Chromosome"/>
</dbReference>
<protein>
    <submittedName>
        <fullName evidence="4">Lipase/esterase</fullName>
        <ecNumber evidence="4">3.1.1.-</ecNumber>
    </submittedName>
</protein>
<dbReference type="KEGG" id="abo:ABO_2108"/>
<keyword evidence="2 4" id="KW-0378">Hydrolase</keyword>
<comment type="similarity">
    <text evidence="1">Belongs to the 'GDXG' lipolytic enzyme family.</text>
</comment>
<evidence type="ECO:0000313" key="4">
    <source>
        <dbReference type="EMBL" id="CAL17556.1"/>
    </source>
</evidence>
<evidence type="ECO:0000313" key="5">
    <source>
        <dbReference type="Proteomes" id="UP000008871"/>
    </source>
</evidence>
<name>Q0VMP2_ALCBS</name>
<sequence length="316" mass="34109">MSLFVDRISRSQSTLQQVLAGTLRQSLALLFKPVANPRFSFTAQRRWLDIMAHSTLKARGIGSHDNALANVPCRHYQPLHAQTTVLYLHGGGYVAGSPDSHKSITSHLAKFANAHVVVPDYRLAPEHPCPAAIEDAVAVYLALLESGVSPGSLTLMGDSAGGGLALATLQALKASGKPLPSSVILFSPWVDLTLGQLYDTDRDIMLSHSWLASAADAYAGNDTRNVQCSPLFGELSDLPPTLIQAGGDEILLNDSHRLCAALNEAGTPTRLQIHPQRWHDFQLHAGVLADSDHALMTCARFIHQHAIHDHEEDAHA</sequence>
<dbReference type="InterPro" id="IPR002168">
    <property type="entry name" value="Lipase_GDXG_HIS_AS"/>
</dbReference>
<reference evidence="4 5" key="1">
    <citation type="journal article" date="2006" name="Nat. Biotechnol.">
        <title>Genome sequence of the ubiquitous hydrocarbon-degrading marine bacterium Alcanivorax borkumensis.</title>
        <authorList>
            <person name="Schneiker S."/>
            <person name="Martins dos Santos V.A.P."/>
            <person name="Bartels D."/>
            <person name="Bekel T."/>
            <person name="Brecht M."/>
            <person name="Buhrmester J."/>
            <person name="Chernikova T.N."/>
            <person name="Denaro R."/>
            <person name="Ferrer M."/>
            <person name="Gertler C."/>
            <person name="Goesmann A."/>
            <person name="Golyshina O.V."/>
            <person name="Kaminski F."/>
            <person name="Khachane A.N."/>
            <person name="Lang S."/>
            <person name="Linke B."/>
            <person name="McHardy A.C."/>
            <person name="Meyer F."/>
            <person name="Nechitaylo T."/>
            <person name="Puehler A."/>
            <person name="Regenhardt D."/>
            <person name="Rupp O."/>
            <person name="Sabirova J.S."/>
            <person name="Selbitschka W."/>
            <person name="Yakimov M.M."/>
            <person name="Timmis K.N."/>
            <person name="Vorhoelter F.-J."/>
            <person name="Weidner S."/>
            <person name="Kaiser O."/>
            <person name="Golyshin P.N."/>
        </authorList>
    </citation>
    <scope>NUCLEOTIDE SEQUENCE [LARGE SCALE GENOMIC DNA]</scope>
    <source>
        <strain evidence="5">ATCC 700651 / DSM 11573 / NCIMB 13689 / SK2</strain>
    </source>
</reference>
<gene>
    <name evidence="4" type="ordered locus">ABO_2108</name>
</gene>
<dbReference type="InterPro" id="IPR029058">
    <property type="entry name" value="AB_hydrolase_fold"/>
</dbReference>
<dbReference type="EC" id="3.1.1.-" evidence="4"/>
<dbReference type="OrthoDB" id="5729797at2"/>
<dbReference type="InterPro" id="IPR013094">
    <property type="entry name" value="AB_hydrolase_3"/>
</dbReference>
<dbReference type="EMBL" id="AM286690">
    <property type="protein sequence ID" value="CAL17556.1"/>
    <property type="molecule type" value="Genomic_DNA"/>
</dbReference>
<organism evidence="4 5">
    <name type="scientific">Alcanivorax borkumensis (strain ATCC 700651 / DSM 11573 / NCIMB 13689 / SK2)</name>
    <dbReference type="NCBI Taxonomy" id="393595"/>
    <lineage>
        <taxon>Bacteria</taxon>
        <taxon>Pseudomonadati</taxon>
        <taxon>Pseudomonadota</taxon>
        <taxon>Gammaproteobacteria</taxon>
        <taxon>Oceanospirillales</taxon>
        <taxon>Alcanivoracaceae</taxon>
        <taxon>Alcanivorax</taxon>
    </lineage>
</organism>
<accession>Q0VMP2</accession>
<feature type="domain" description="Alpha/beta hydrolase fold-3" evidence="3">
    <location>
        <begin position="85"/>
        <end position="282"/>
    </location>
</feature>
<proteinExistence type="inferred from homology"/>
<dbReference type="PANTHER" id="PTHR48081:SF30">
    <property type="entry name" value="ACETYL-HYDROLASE LIPR-RELATED"/>
    <property type="match status" value="1"/>
</dbReference>
<evidence type="ECO:0000259" key="3">
    <source>
        <dbReference type="Pfam" id="PF07859"/>
    </source>
</evidence>
<dbReference type="PROSITE" id="PS01173">
    <property type="entry name" value="LIPASE_GDXG_HIS"/>
    <property type="match status" value="1"/>
</dbReference>
<dbReference type="HOGENOM" id="CLU_012494_13_1_6"/>
<dbReference type="GO" id="GO:0004806">
    <property type="term" value="F:triacylglycerol lipase activity"/>
    <property type="evidence" value="ECO:0007669"/>
    <property type="project" value="TreeGrafter"/>
</dbReference>
<dbReference type="RefSeq" id="WP_011589386.1">
    <property type="nucleotide sequence ID" value="NC_008260.1"/>
</dbReference>
<dbReference type="Pfam" id="PF07859">
    <property type="entry name" value="Abhydrolase_3"/>
    <property type="match status" value="1"/>
</dbReference>
<dbReference type="PANTHER" id="PTHR48081">
    <property type="entry name" value="AB HYDROLASE SUPERFAMILY PROTEIN C4A8.06C"/>
    <property type="match status" value="1"/>
</dbReference>
<evidence type="ECO:0000256" key="1">
    <source>
        <dbReference type="ARBA" id="ARBA00010515"/>
    </source>
</evidence>
<dbReference type="AlphaFoldDB" id="Q0VMP2"/>
<dbReference type="Gene3D" id="3.40.50.1820">
    <property type="entry name" value="alpha/beta hydrolase"/>
    <property type="match status" value="1"/>
</dbReference>
<dbReference type="eggNOG" id="COG0657">
    <property type="taxonomic scope" value="Bacteria"/>
</dbReference>
<dbReference type="SUPFAM" id="SSF53474">
    <property type="entry name" value="alpha/beta-Hydrolases"/>
    <property type="match status" value="1"/>
</dbReference>
<dbReference type="STRING" id="393595.ABO_2108"/>
<evidence type="ECO:0000256" key="2">
    <source>
        <dbReference type="ARBA" id="ARBA00022801"/>
    </source>
</evidence>
<dbReference type="InterPro" id="IPR050300">
    <property type="entry name" value="GDXG_lipolytic_enzyme"/>
</dbReference>
<keyword evidence="5" id="KW-1185">Reference proteome</keyword>
<dbReference type="ESTHER" id="alcbs-q0vmp2">
    <property type="family name" value="Hormone-sensitive_lipase_like"/>
</dbReference>